<dbReference type="AlphaFoldDB" id="A0A3M5B1J4"/>
<feature type="transmembrane region" description="Helical" evidence="2">
    <location>
        <begin position="148"/>
        <end position="174"/>
    </location>
</feature>
<keyword evidence="2" id="KW-0472">Membrane</keyword>
<feature type="transmembrane region" description="Helical" evidence="2">
    <location>
        <begin position="194"/>
        <end position="215"/>
    </location>
</feature>
<evidence type="ECO:0000313" key="4">
    <source>
        <dbReference type="Proteomes" id="UP000269801"/>
    </source>
</evidence>
<evidence type="ECO:0000256" key="1">
    <source>
        <dbReference type="SAM" id="MobiDB-lite"/>
    </source>
</evidence>
<keyword evidence="2" id="KW-0812">Transmembrane</keyword>
<proteinExistence type="predicted"/>
<name>A0A3M5B1J4_PSESS</name>
<comment type="caution">
    <text evidence="3">The sequence shown here is derived from an EMBL/GenBank/DDBJ whole genome shotgun (WGS) entry which is preliminary data.</text>
</comment>
<organism evidence="3 4">
    <name type="scientific">Pseudomonas savastanoi</name>
    <name type="common">Pseudomonas syringae pv. savastanoi</name>
    <dbReference type="NCBI Taxonomy" id="29438"/>
    <lineage>
        <taxon>Bacteria</taxon>
        <taxon>Pseudomonadati</taxon>
        <taxon>Pseudomonadota</taxon>
        <taxon>Gammaproteobacteria</taxon>
        <taxon>Pseudomonadales</taxon>
        <taxon>Pseudomonadaceae</taxon>
        <taxon>Pseudomonas</taxon>
    </lineage>
</organism>
<dbReference type="Proteomes" id="UP000269801">
    <property type="component" value="Unassembled WGS sequence"/>
</dbReference>
<keyword evidence="2" id="KW-1133">Transmembrane helix</keyword>
<accession>A0A3M5B1J4</accession>
<reference evidence="3 4" key="1">
    <citation type="submission" date="2018-08" db="EMBL/GenBank/DDBJ databases">
        <title>Recombination of ecologically and evolutionarily significant loci maintains genetic cohesion in the Pseudomonas syringae species complex.</title>
        <authorList>
            <person name="Dillon M."/>
            <person name="Thakur S."/>
            <person name="Almeida R.N.D."/>
            <person name="Weir B.S."/>
            <person name="Guttman D.S."/>
        </authorList>
    </citation>
    <scope>NUCLEOTIDE SEQUENCE [LARGE SCALE GENOMIC DNA]</scope>
    <source>
        <strain evidence="3 4">ICMP 13685</strain>
    </source>
</reference>
<feature type="compositionally biased region" description="Polar residues" evidence="1">
    <location>
        <begin position="20"/>
        <end position="30"/>
    </location>
</feature>
<evidence type="ECO:0000256" key="2">
    <source>
        <dbReference type="SAM" id="Phobius"/>
    </source>
</evidence>
<feature type="region of interest" description="Disordered" evidence="1">
    <location>
        <begin position="20"/>
        <end position="43"/>
    </location>
</feature>
<dbReference type="EMBL" id="RBSL01000502">
    <property type="protein sequence ID" value="RMS19055.1"/>
    <property type="molecule type" value="Genomic_DNA"/>
</dbReference>
<gene>
    <name evidence="3" type="ORF">ALP70_101966</name>
</gene>
<protein>
    <submittedName>
        <fullName evidence="3">Uncharacterized protein</fullName>
    </submittedName>
</protein>
<evidence type="ECO:0000313" key="3">
    <source>
        <dbReference type="EMBL" id="RMS19055.1"/>
    </source>
</evidence>
<sequence length="390" mass="45588">MSLLRRSRTRLNIAKIGQRPTLTKSTSHSGLTKKLTRPLPMIDPNERHYESLAYRPGNIPEQASLRTEPYHSCSARLPWGKTQQTTSMKLLEESTPEKMRIWEQVAKEKEKNKTAGTDMPALHQEVELHNKCNHEHFRFAPLPRWSRFWLISLQLGKGGFIVLSPFIVLAHLSLISVSHKPWQAVTVDLLLGAYPLYLGSPLLLWLIGHVVIYHFPLVWLRPPKGPLWELNRRTGLVTIFDYKRHRKEGVIDEFVAPFYEFDAYMTTTHNLHGPTYGLLLQHRYEDRKINFHMLMNADDFQQRPCALWDFLQNYMDTSGPIPDIPLFEPYRHLDPVTASYDQQRGRDPRYWVDMDDATFKAEVDAMWQRIYAIDTFSRPNLMARYVDYGS</sequence>